<organism evidence="13 14">
    <name type="scientific">Cytobacillus mangrovibacter</name>
    <dbReference type="NCBI Taxonomy" id="3299024"/>
    <lineage>
        <taxon>Bacteria</taxon>
        <taxon>Bacillati</taxon>
        <taxon>Bacillota</taxon>
        <taxon>Bacilli</taxon>
        <taxon>Bacillales</taxon>
        <taxon>Bacillaceae</taxon>
        <taxon>Cytobacillus</taxon>
    </lineage>
</organism>
<dbReference type="PANTHER" id="PTHR33254">
    <property type="entry name" value="4-HYDROXY-4-METHYL-2-OXOGLUTARATE ALDOLASE 3-RELATED"/>
    <property type="match status" value="1"/>
</dbReference>
<dbReference type="PANTHER" id="PTHR33254:SF4">
    <property type="entry name" value="4-HYDROXY-4-METHYL-2-OXOGLUTARATE ALDOLASE 3-RELATED"/>
    <property type="match status" value="1"/>
</dbReference>
<dbReference type="InterPro" id="IPR036704">
    <property type="entry name" value="RraA/RraA-like_sf"/>
</dbReference>
<dbReference type="CDD" id="cd16841">
    <property type="entry name" value="RraA_family"/>
    <property type="match status" value="1"/>
</dbReference>
<evidence type="ECO:0000256" key="9">
    <source>
        <dbReference type="ARBA" id="ARBA00029596"/>
    </source>
</evidence>
<dbReference type="SUPFAM" id="SSF89562">
    <property type="entry name" value="RraA-like"/>
    <property type="match status" value="1"/>
</dbReference>
<dbReference type="EMBL" id="JBIACJ010000014">
    <property type="protein sequence ID" value="MFE8698420.1"/>
    <property type="molecule type" value="Genomic_DNA"/>
</dbReference>
<evidence type="ECO:0000256" key="11">
    <source>
        <dbReference type="ARBA" id="ARBA00032305"/>
    </source>
</evidence>
<evidence type="ECO:0000256" key="3">
    <source>
        <dbReference type="ARBA" id="ARBA00008621"/>
    </source>
</evidence>
<reference evidence="13 14" key="1">
    <citation type="submission" date="2024-08" db="EMBL/GenBank/DDBJ databases">
        <title>Two novel Cytobacillus novel species.</title>
        <authorList>
            <person name="Liu G."/>
        </authorList>
    </citation>
    <scope>NUCLEOTIDE SEQUENCE [LARGE SCALE GENOMIC DNA]</scope>
    <source>
        <strain evidence="13 14">FJAT-53684</strain>
    </source>
</reference>
<comment type="function">
    <text evidence="8">Catalyzes the aldol cleavage of 4-hydroxy-4-methyl-2-oxoglutarate (HMG) into 2 molecules of pyruvate. Also contains a secondary oxaloacetate (OAA) decarboxylase activity due to the common pyruvate enolate transition state formed following C-C bond cleavage in the retro-aldol and decarboxylation reactions.</text>
</comment>
<comment type="similarity">
    <text evidence="3">Belongs to the class II aldolase/RraA-like family.</text>
</comment>
<evidence type="ECO:0000256" key="2">
    <source>
        <dbReference type="ARBA" id="ARBA00001968"/>
    </source>
</evidence>
<dbReference type="EC" id="4.1.3.17" evidence="5"/>
<dbReference type="Proteomes" id="UP001601058">
    <property type="component" value="Unassembled WGS sequence"/>
</dbReference>
<dbReference type="RefSeq" id="WP_389222792.1">
    <property type="nucleotide sequence ID" value="NZ_JBIACJ010000014.1"/>
</dbReference>
<dbReference type="Pfam" id="PF03737">
    <property type="entry name" value="RraA-like"/>
    <property type="match status" value="1"/>
</dbReference>
<protein>
    <recommendedName>
        <fullName evidence="7">Putative 4-hydroxy-4-methyl-2-oxoglutarate aldolase</fullName>
        <ecNumber evidence="6">4.1.1.112</ecNumber>
        <ecNumber evidence="5">4.1.3.17</ecNumber>
    </recommendedName>
    <alternativeName>
        <fullName evidence="11">Oxaloacetate decarboxylase</fullName>
    </alternativeName>
    <alternativeName>
        <fullName evidence="9">Regulator of ribonuclease activity homolog</fullName>
    </alternativeName>
    <alternativeName>
        <fullName evidence="10">RraA-like protein</fullName>
    </alternativeName>
</protein>
<comment type="caution">
    <text evidence="13">The sequence shown here is derived from an EMBL/GenBank/DDBJ whole genome shotgun (WGS) entry which is preliminary data.</text>
</comment>
<dbReference type="EC" id="4.1.1.112" evidence="6"/>
<sequence length="224" mass="24655">MKVMPRKKRELTEDIKNRLLKIDPATIGHWLQFGFMNSRIKAMVNNIKVVGSAFTVKTTSIDSVMVHKAVSLAREGDILVIDRNGDEKYACVGEIIVYAAKKRNLAGIIVDGPITDIQSVRELNFPVYSTGLSPVTTRLVGNTGEINTTIQCGGVTVEPGDTILGDDNGLLVLSKDLNIQEWLLKAEEKEAMEKIMKDKIDQGLPLASITKADQLLRESGITFE</sequence>
<evidence type="ECO:0000313" key="14">
    <source>
        <dbReference type="Proteomes" id="UP001601058"/>
    </source>
</evidence>
<evidence type="ECO:0000256" key="6">
    <source>
        <dbReference type="ARBA" id="ARBA00012947"/>
    </source>
</evidence>
<evidence type="ECO:0000256" key="8">
    <source>
        <dbReference type="ARBA" id="ARBA00025046"/>
    </source>
</evidence>
<accession>A0ABW6K542</accession>
<dbReference type="Gene3D" id="3.50.30.40">
    <property type="entry name" value="Ribonuclease E inhibitor RraA/RraA-like"/>
    <property type="match status" value="1"/>
</dbReference>
<keyword evidence="14" id="KW-1185">Reference proteome</keyword>
<evidence type="ECO:0000256" key="10">
    <source>
        <dbReference type="ARBA" id="ARBA00030169"/>
    </source>
</evidence>
<gene>
    <name evidence="13" type="ORF">ACFYKT_19110</name>
</gene>
<proteinExistence type="inferred from homology"/>
<comment type="cofactor">
    <cofactor evidence="2">
        <name>a divalent metal cation</name>
        <dbReference type="ChEBI" id="CHEBI:60240"/>
    </cofactor>
</comment>
<name>A0ABW6K542_9BACI</name>
<comment type="catalytic activity">
    <reaction evidence="12">
        <text>oxaloacetate + H(+) = pyruvate + CO2</text>
        <dbReference type="Rhea" id="RHEA:15641"/>
        <dbReference type="ChEBI" id="CHEBI:15361"/>
        <dbReference type="ChEBI" id="CHEBI:15378"/>
        <dbReference type="ChEBI" id="CHEBI:16452"/>
        <dbReference type="ChEBI" id="CHEBI:16526"/>
        <dbReference type="EC" id="4.1.1.112"/>
    </reaction>
</comment>
<evidence type="ECO:0000256" key="1">
    <source>
        <dbReference type="ARBA" id="ARBA00001342"/>
    </source>
</evidence>
<evidence type="ECO:0000256" key="4">
    <source>
        <dbReference type="ARBA" id="ARBA00011233"/>
    </source>
</evidence>
<evidence type="ECO:0000313" key="13">
    <source>
        <dbReference type="EMBL" id="MFE8698420.1"/>
    </source>
</evidence>
<dbReference type="InterPro" id="IPR005493">
    <property type="entry name" value="RraA/RraA-like"/>
</dbReference>
<comment type="catalytic activity">
    <reaction evidence="1">
        <text>4-hydroxy-4-methyl-2-oxoglutarate = 2 pyruvate</text>
        <dbReference type="Rhea" id="RHEA:22748"/>
        <dbReference type="ChEBI" id="CHEBI:15361"/>
        <dbReference type="ChEBI" id="CHEBI:58276"/>
        <dbReference type="EC" id="4.1.3.17"/>
    </reaction>
</comment>
<evidence type="ECO:0000256" key="12">
    <source>
        <dbReference type="ARBA" id="ARBA00047973"/>
    </source>
</evidence>
<evidence type="ECO:0000256" key="7">
    <source>
        <dbReference type="ARBA" id="ARBA00016549"/>
    </source>
</evidence>
<comment type="subunit">
    <text evidence="4">Homotrimer.</text>
</comment>
<evidence type="ECO:0000256" key="5">
    <source>
        <dbReference type="ARBA" id="ARBA00012213"/>
    </source>
</evidence>